<dbReference type="InterPro" id="IPR016119">
    <property type="entry name" value="Br/Cl_peroxidase_C"/>
</dbReference>
<proteinExistence type="predicted"/>
<protein>
    <recommendedName>
        <fullName evidence="4">PAP2 superfamily protein</fullName>
    </recommendedName>
</protein>
<dbReference type="InterPro" id="IPR036938">
    <property type="entry name" value="PAP2/HPO_sf"/>
</dbReference>
<keyword evidence="3" id="KW-1185">Reference proteome</keyword>
<feature type="compositionally biased region" description="Basic and acidic residues" evidence="1">
    <location>
        <begin position="41"/>
        <end position="60"/>
    </location>
</feature>
<evidence type="ECO:0000313" key="3">
    <source>
        <dbReference type="Proteomes" id="UP000193570"/>
    </source>
</evidence>
<organism evidence="2 3">
    <name type="scientific">Roseivivax jejudonensis</name>
    <dbReference type="NCBI Taxonomy" id="1529041"/>
    <lineage>
        <taxon>Bacteria</taxon>
        <taxon>Pseudomonadati</taxon>
        <taxon>Pseudomonadota</taxon>
        <taxon>Alphaproteobacteria</taxon>
        <taxon>Rhodobacterales</taxon>
        <taxon>Roseobacteraceae</taxon>
        <taxon>Roseivivax</taxon>
    </lineage>
</organism>
<dbReference type="GO" id="GO:0004601">
    <property type="term" value="F:peroxidase activity"/>
    <property type="evidence" value="ECO:0007669"/>
    <property type="project" value="InterPro"/>
</dbReference>
<dbReference type="OrthoDB" id="7793240at2"/>
<dbReference type="EMBL" id="FWFK01000002">
    <property type="protein sequence ID" value="SLN34290.1"/>
    <property type="molecule type" value="Genomic_DNA"/>
</dbReference>
<dbReference type="AlphaFoldDB" id="A0A1X6YX51"/>
<dbReference type="Gene3D" id="1.10.606.10">
    <property type="entry name" value="Vanadium-containing Chloroperoxidase, domain 2"/>
    <property type="match status" value="1"/>
</dbReference>
<dbReference type="RefSeq" id="WP_085791311.1">
    <property type="nucleotide sequence ID" value="NZ_FWFK01000002.1"/>
</dbReference>
<sequence length="711" mass="77584">MKLPLAEPVPAGSERAQHAKSYRDLATEIARLNPQALTRANGEEADHGPRKGKKGEEVGARHPVNFTKGLKHDSCGLLEDPEHYRLFVEAINAPDSALFEKHVISAADVFEETGEGFHCPEKVTCHGEEKVPWRGWESPRAGHVYELQGPDAGSVGMAPAPRVGSSELAAEMAEVYALAILRDVPFATICAGEGKKLCPSAKDPGEAELNAGQIVDLLNKMPFFSGKDVCSSTPHNVDGSGLNRFERNRRWGRTLSPNGQLTAVNAFRGSTKGAHEGPYVSQFMLIGATSLACGSNGKSSFPALDASWDLQDGFIPYGSLAIDQRTLTHKNCLDYMTDWCSWLDVQNGANFKGADQFEDTRRFITTPRDLATYVHFDALYEAYLNACLIMLSLGVPASKGFPEVSPSGRRDAFATFGGPHILSLVCEVATRCLKAVRRQKFNYHRRARPEAIGGRFSLLCMDEDKLGCTTEAFRKSLGEIPDPLLDAIRAHNSKQNEMRDMRNVRCDGASCLPDGVDRDAFARCNLLLPMAFPEGSPMHPAYGAGHATVAGGCVTMLKAFFEMFEDCDSGEERGLCLPDGTPIIYEPNDDGSALRKSPKFKKKLTIQGELDKLAANISIGRNMAGVHYYSDYYDSLRMGERVALGILMEQAPSYGESIETTFKSFDGDYVTLSGEGGSCPSISVIGRDGNPVLPHDWWLRHVAGQEVSLDL</sequence>
<evidence type="ECO:0000313" key="2">
    <source>
        <dbReference type="EMBL" id="SLN34290.1"/>
    </source>
</evidence>
<dbReference type="SUPFAM" id="SSF48317">
    <property type="entry name" value="Acid phosphatase/Vanadium-dependent haloperoxidase"/>
    <property type="match status" value="1"/>
</dbReference>
<evidence type="ECO:0000256" key="1">
    <source>
        <dbReference type="SAM" id="MobiDB-lite"/>
    </source>
</evidence>
<accession>A0A1X6YX51</accession>
<name>A0A1X6YX51_9RHOB</name>
<feature type="region of interest" description="Disordered" evidence="1">
    <location>
        <begin position="34"/>
        <end position="61"/>
    </location>
</feature>
<dbReference type="PANTHER" id="PTHR34599">
    <property type="entry name" value="PEROXIDASE-RELATED"/>
    <property type="match status" value="1"/>
</dbReference>
<gene>
    <name evidence="2" type="ORF">ROJ8625_01603</name>
</gene>
<reference evidence="2 3" key="1">
    <citation type="submission" date="2017-03" db="EMBL/GenBank/DDBJ databases">
        <authorList>
            <person name="Afonso C.L."/>
            <person name="Miller P.J."/>
            <person name="Scott M.A."/>
            <person name="Spackman E."/>
            <person name="Goraichik I."/>
            <person name="Dimitrov K.M."/>
            <person name="Suarez D.L."/>
            <person name="Swayne D.E."/>
        </authorList>
    </citation>
    <scope>NUCLEOTIDE SEQUENCE [LARGE SCALE GENOMIC DNA]</scope>
    <source>
        <strain evidence="2 3">CECT 8625</strain>
    </source>
</reference>
<dbReference type="CDD" id="cd03398">
    <property type="entry name" value="PAP2_haloperoxidase"/>
    <property type="match status" value="1"/>
</dbReference>
<feature type="region of interest" description="Disordered" evidence="1">
    <location>
        <begin position="1"/>
        <end position="21"/>
    </location>
</feature>
<dbReference type="Proteomes" id="UP000193570">
    <property type="component" value="Unassembled WGS sequence"/>
</dbReference>
<dbReference type="PANTHER" id="PTHR34599:SF1">
    <property type="entry name" value="PHOSPHATIDIC ACID PHOSPHATASE TYPE 2_HALOPEROXIDASE DOMAIN-CONTAINING PROTEIN"/>
    <property type="match status" value="1"/>
</dbReference>
<evidence type="ECO:0008006" key="4">
    <source>
        <dbReference type="Google" id="ProtNLM"/>
    </source>
</evidence>
<dbReference type="InterPro" id="IPR052559">
    <property type="entry name" value="V-haloperoxidase"/>
</dbReference>